<keyword evidence="1" id="KW-0175">Coiled coil</keyword>
<sequence>MENFTRGLDMLEGVSSEEEENGGLGVVEPPQTIEIVKKIEPPQHLDREIQAYEAQETIQVRELEEDLAQKKVERKSLKRGLEETTTALASVEQEINKEH</sequence>
<organism evidence="3 4">
    <name type="scientific">Mucuna pruriens</name>
    <name type="common">Velvet bean</name>
    <name type="synonym">Dolichos pruriens</name>
    <dbReference type="NCBI Taxonomy" id="157652"/>
    <lineage>
        <taxon>Eukaryota</taxon>
        <taxon>Viridiplantae</taxon>
        <taxon>Streptophyta</taxon>
        <taxon>Embryophyta</taxon>
        <taxon>Tracheophyta</taxon>
        <taxon>Spermatophyta</taxon>
        <taxon>Magnoliopsida</taxon>
        <taxon>eudicotyledons</taxon>
        <taxon>Gunneridae</taxon>
        <taxon>Pentapetalae</taxon>
        <taxon>rosids</taxon>
        <taxon>fabids</taxon>
        <taxon>Fabales</taxon>
        <taxon>Fabaceae</taxon>
        <taxon>Papilionoideae</taxon>
        <taxon>50 kb inversion clade</taxon>
        <taxon>NPAAA clade</taxon>
        <taxon>indigoferoid/millettioid clade</taxon>
        <taxon>Phaseoleae</taxon>
        <taxon>Mucuna</taxon>
    </lineage>
</organism>
<protein>
    <submittedName>
        <fullName evidence="3">Uncharacterized protein</fullName>
    </submittedName>
</protein>
<feature type="coiled-coil region" evidence="1">
    <location>
        <begin position="53"/>
        <end position="94"/>
    </location>
</feature>
<keyword evidence="4" id="KW-1185">Reference proteome</keyword>
<dbReference type="EMBL" id="QJKJ01000433">
    <property type="protein sequence ID" value="RDY12619.1"/>
    <property type="molecule type" value="Genomic_DNA"/>
</dbReference>
<evidence type="ECO:0000256" key="2">
    <source>
        <dbReference type="SAM" id="MobiDB-lite"/>
    </source>
</evidence>
<comment type="caution">
    <text evidence="3">The sequence shown here is derived from an EMBL/GenBank/DDBJ whole genome shotgun (WGS) entry which is preliminary data.</text>
</comment>
<feature type="region of interest" description="Disordered" evidence="2">
    <location>
        <begin position="1"/>
        <end position="28"/>
    </location>
</feature>
<gene>
    <name evidence="3" type="ORF">CR513_02555</name>
</gene>
<dbReference type="AlphaFoldDB" id="A0A371IC79"/>
<evidence type="ECO:0000313" key="4">
    <source>
        <dbReference type="Proteomes" id="UP000257109"/>
    </source>
</evidence>
<feature type="non-terminal residue" evidence="3">
    <location>
        <position position="1"/>
    </location>
</feature>
<proteinExistence type="predicted"/>
<evidence type="ECO:0000313" key="3">
    <source>
        <dbReference type="EMBL" id="RDY12619.1"/>
    </source>
</evidence>
<accession>A0A371IC79</accession>
<evidence type="ECO:0000256" key="1">
    <source>
        <dbReference type="SAM" id="Coils"/>
    </source>
</evidence>
<name>A0A371IC79_MUCPR</name>
<reference evidence="3" key="1">
    <citation type="submission" date="2018-05" db="EMBL/GenBank/DDBJ databases">
        <title>Draft genome of Mucuna pruriens seed.</title>
        <authorList>
            <person name="Nnadi N.E."/>
            <person name="Vos R."/>
            <person name="Hasami M.H."/>
            <person name="Devisetty U.K."/>
            <person name="Aguiy J.C."/>
        </authorList>
    </citation>
    <scope>NUCLEOTIDE SEQUENCE [LARGE SCALE GENOMIC DNA]</scope>
    <source>
        <strain evidence="3">JCA_2017</strain>
    </source>
</reference>
<dbReference type="Proteomes" id="UP000257109">
    <property type="component" value="Unassembled WGS sequence"/>
</dbReference>